<evidence type="ECO:0000313" key="1">
    <source>
        <dbReference type="EMBL" id="CCD12858.1"/>
    </source>
</evidence>
<dbReference type="VEuPathDB" id="TriTrypDB:TcIL3000_0_36990"/>
<keyword evidence="2" id="KW-1185">Reference proteome</keyword>
<reference evidence="2" key="1">
    <citation type="submission" date="2011-07" db="EMBL/GenBank/DDBJ databases">
        <title>Divergent evolution of antigenic variation in African trypanosomes.</title>
        <authorList>
            <person name="Jackson A.P."/>
            <person name="Berry A."/>
            <person name="Allison H.C."/>
            <person name="Burton P."/>
            <person name="Anderson J."/>
            <person name="Aslett M."/>
            <person name="Brown R."/>
            <person name="Corton N."/>
            <person name="Harris D."/>
            <person name="Hauser H."/>
            <person name="Gamble J."/>
            <person name="Gilderthorp R."/>
            <person name="McQuillan J."/>
            <person name="Quail M.A."/>
            <person name="Sanders M."/>
            <person name="Van Tonder A."/>
            <person name="Ginger M.L."/>
            <person name="Donelson J.E."/>
            <person name="Field M.C."/>
            <person name="Barry J.D."/>
            <person name="Berriman M."/>
            <person name="Hertz-Fowler C."/>
        </authorList>
    </citation>
    <scope>NUCLEOTIDE SEQUENCE [LARGE SCALE GENOMIC DNA]</scope>
    <source>
        <strain evidence="2">IL3000</strain>
    </source>
</reference>
<protein>
    <submittedName>
        <fullName evidence="1">WGS project CAEQ00000000 data, annotated contig 1501</fullName>
    </submittedName>
</protein>
<reference evidence="1 2" key="2">
    <citation type="journal article" date="2012" name="Proc. Natl. Acad. Sci. U.S.A.">
        <title>Antigenic diversity is generated by distinct evolutionary mechanisms in African trypanosome species.</title>
        <authorList>
            <person name="Jackson A.P."/>
            <person name="Berry A."/>
            <person name="Aslett M."/>
            <person name="Allison H.C."/>
            <person name="Burton P."/>
            <person name="Vavrova-Anderson J."/>
            <person name="Brown R."/>
            <person name="Browne H."/>
            <person name="Corton N."/>
            <person name="Hauser H."/>
            <person name="Gamble J."/>
            <person name="Gilderthorp R."/>
            <person name="Marcello L."/>
            <person name="McQuillan J."/>
            <person name="Otto T.D."/>
            <person name="Quail M.A."/>
            <person name="Sanders M.J."/>
            <person name="van Tonder A."/>
            <person name="Ginger M.L."/>
            <person name="Field M.C."/>
            <person name="Barry J.D."/>
            <person name="Hertz-Fowler C."/>
            <person name="Berriman M."/>
        </authorList>
    </citation>
    <scope>NUCLEOTIDE SEQUENCE [LARGE SCALE GENOMIC DNA]</scope>
    <source>
        <strain evidence="1 2">IL3000</strain>
    </source>
</reference>
<evidence type="ECO:0000313" key="2">
    <source>
        <dbReference type="Proteomes" id="UP000000702"/>
    </source>
</evidence>
<gene>
    <name evidence="1" type="ORF">TCIL3000_0_36990</name>
</gene>
<dbReference type="AlphaFoldDB" id="F9W6Q1"/>
<organism evidence="1 2">
    <name type="scientific">Trypanosoma congolense (strain IL3000)</name>
    <dbReference type="NCBI Taxonomy" id="1068625"/>
    <lineage>
        <taxon>Eukaryota</taxon>
        <taxon>Discoba</taxon>
        <taxon>Euglenozoa</taxon>
        <taxon>Kinetoplastea</taxon>
        <taxon>Metakinetoplastina</taxon>
        <taxon>Trypanosomatida</taxon>
        <taxon>Trypanosomatidae</taxon>
        <taxon>Trypanosoma</taxon>
        <taxon>Nannomonas</taxon>
    </lineage>
</organism>
<name>F9W6Q1_TRYCI</name>
<sequence>MEHSLEARCQCMSATSSCRGGTPIPLRGGVGVVKCGKSLGAVEEESATLLLGQGLCVTFPSAYYPVRLGFTRYPPGSLRSAHGPTTIVADVGPGNRAWVPLTKPDDAGESTAQLCWNLRTLLRLQDDLRIFFHRVGCYGTWKTWSIELAAGDETSG</sequence>
<comment type="caution">
    <text evidence="1">The sequence shown here is derived from an EMBL/GenBank/DDBJ whole genome shotgun (WGS) entry which is preliminary data.</text>
</comment>
<proteinExistence type="predicted"/>
<accession>F9W6Q1</accession>
<dbReference type="EMBL" id="CAEQ01000909">
    <property type="protein sequence ID" value="CCD12858.1"/>
    <property type="molecule type" value="Genomic_DNA"/>
</dbReference>
<dbReference type="Proteomes" id="UP000000702">
    <property type="component" value="Unassembled WGS sequence"/>
</dbReference>